<name>A0A1T4Y7D6_9BACL</name>
<evidence type="ECO:0000256" key="3">
    <source>
        <dbReference type="ARBA" id="ARBA00023163"/>
    </source>
</evidence>
<dbReference type="GO" id="GO:0003677">
    <property type="term" value="F:DNA binding"/>
    <property type="evidence" value="ECO:0007669"/>
    <property type="project" value="UniProtKB-UniRule"/>
</dbReference>
<dbReference type="EMBL" id="FUYJ01000003">
    <property type="protein sequence ID" value="SKA97593.1"/>
    <property type="molecule type" value="Genomic_DNA"/>
</dbReference>
<dbReference type="SUPFAM" id="SSF46689">
    <property type="entry name" value="Homeodomain-like"/>
    <property type="match status" value="1"/>
</dbReference>
<feature type="domain" description="HTH tetR-type" evidence="5">
    <location>
        <begin position="2"/>
        <end position="62"/>
    </location>
</feature>
<keyword evidence="7" id="KW-1185">Reference proteome</keyword>
<dbReference type="InterPro" id="IPR001647">
    <property type="entry name" value="HTH_TetR"/>
</dbReference>
<dbReference type="FunFam" id="1.10.10.60:FF:000141">
    <property type="entry name" value="TetR family transcriptional regulator"/>
    <property type="match status" value="1"/>
</dbReference>
<dbReference type="Proteomes" id="UP000190042">
    <property type="component" value="Unassembled WGS sequence"/>
</dbReference>
<dbReference type="RefSeq" id="WP_078817441.1">
    <property type="nucleotide sequence ID" value="NZ_FUYJ01000003.1"/>
</dbReference>
<sequence length="294" mass="34258">MNDRKKHVLQTAKQLFTEKGFQSTSIQDILDEASISKGTFYNYFSSKNECLMAILRDAYHLSYLRRNELAIGKDLTDPQLLSDQIQIRLTMNREQNLLPLFETIVHSPDDELRQFVKQMHFRELAWIAKRLVNIYGEEVKPYSYDCASLFFGCVQHSLHIWKGSTTEHLDTKQLVDYVMQRMEAIVPDVVKKNAHFLPQDLVERILAHAEFHPMTQEVLVGELRDFIGQLPADENTGKLYAQFLFEEMTSESPRMYLLESVVRSFRQAYEGTDLQHRTIELSAAIWLFIDKTDG</sequence>
<gene>
    <name evidence="6" type="ORF">SAMN04244570_1905</name>
</gene>
<keyword evidence="1" id="KW-0805">Transcription regulation</keyword>
<dbReference type="PRINTS" id="PR00455">
    <property type="entry name" value="HTHTETR"/>
</dbReference>
<dbReference type="InterPro" id="IPR009057">
    <property type="entry name" value="Homeodomain-like_sf"/>
</dbReference>
<reference evidence="7" key="1">
    <citation type="submission" date="2017-02" db="EMBL/GenBank/DDBJ databases">
        <authorList>
            <person name="Varghese N."/>
            <person name="Submissions S."/>
        </authorList>
    </citation>
    <scope>NUCLEOTIDE SEQUENCE [LARGE SCALE GENOMIC DNA]</scope>
    <source>
        <strain evidence="7">DSM 23966</strain>
    </source>
</reference>
<evidence type="ECO:0000256" key="2">
    <source>
        <dbReference type="ARBA" id="ARBA00023125"/>
    </source>
</evidence>
<dbReference type="AlphaFoldDB" id="A0A1T4Y7D6"/>
<proteinExistence type="predicted"/>
<keyword evidence="2 4" id="KW-0238">DNA-binding</keyword>
<protein>
    <submittedName>
        <fullName evidence="6">Transcriptional regulator, TetR family</fullName>
    </submittedName>
</protein>
<dbReference type="GO" id="GO:0045892">
    <property type="term" value="P:negative regulation of DNA-templated transcription"/>
    <property type="evidence" value="ECO:0007669"/>
    <property type="project" value="UniProtKB-ARBA"/>
</dbReference>
<dbReference type="PROSITE" id="PS50977">
    <property type="entry name" value="HTH_TETR_2"/>
    <property type="match status" value="1"/>
</dbReference>
<evidence type="ECO:0000256" key="1">
    <source>
        <dbReference type="ARBA" id="ARBA00023015"/>
    </source>
</evidence>
<evidence type="ECO:0000259" key="5">
    <source>
        <dbReference type="PROSITE" id="PS50977"/>
    </source>
</evidence>
<organism evidence="6 7">
    <name type="scientific">Sporosarcina newyorkensis</name>
    <dbReference type="NCBI Taxonomy" id="759851"/>
    <lineage>
        <taxon>Bacteria</taxon>
        <taxon>Bacillati</taxon>
        <taxon>Bacillota</taxon>
        <taxon>Bacilli</taxon>
        <taxon>Bacillales</taxon>
        <taxon>Caryophanaceae</taxon>
        <taxon>Sporosarcina</taxon>
    </lineage>
</organism>
<dbReference type="PANTHER" id="PTHR43479">
    <property type="entry name" value="ACREF/ENVCD OPERON REPRESSOR-RELATED"/>
    <property type="match status" value="1"/>
</dbReference>
<dbReference type="PROSITE" id="PS01081">
    <property type="entry name" value="HTH_TETR_1"/>
    <property type="match status" value="1"/>
</dbReference>
<dbReference type="PANTHER" id="PTHR43479:SF22">
    <property type="entry name" value="TRANSCRIPTIONAL REGULATOR, TETR FAMILY"/>
    <property type="match status" value="1"/>
</dbReference>
<dbReference type="InterPro" id="IPR050624">
    <property type="entry name" value="HTH-type_Tx_Regulator"/>
</dbReference>
<keyword evidence="3" id="KW-0804">Transcription</keyword>
<accession>A0A1T4Y7D6</accession>
<evidence type="ECO:0000256" key="4">
    <source>
        <dbReference type="PROSITE-ProRule" id="PRU00335"/>
    </source>
</evidence>
<feature type="DNA-binding region" description="H-T-H motif" evidence="4">
    <location>
        <begin position="25"/>
        <end position="44"/>
    </location>
</feature>
<dbReference type="Gene3D" id="1.10.357.10">
    <property type="entry name" value="Tetracycline Repressor, domain 2"/>
    <property type="match status" value="1"/>
</dbReference>
<dbReference type="Pfam" id="PF00440">
    <property type="entry name" value="TetR_N"/>
    <property type="match status" value="1"/>
</dbReference>
<evidence type="ECO:0000313" key="7">
    <source>
        <dbReference type="Proteomes" id="UP000190042"/>
    </source>
</evidence>
<evidence type="ECO:0000313" key="6">
    <source>
        <dbReference type="EMBL" id="SKA97593.1"/>
    </source>
</evidence>
<dbReference type="InterPro" id="IPR023772">
    <property type="entry name" value="DNA-bd_HTH_TetR-type_CS"/>
</dbReference>